<name>A0A1F6FRH9_9BACT</name>
<dbReference type="EMBL" id="MFMT01000019">
    <property type="protein sequence ID" value="OGG88476.1"/>
    <property type="molecule type" value="Genomic_DNA"/>
</dbReference>
<evidence type="ECO:0000313" key="5">
    <source>
        <dbReference type="EMBL" id="OGG88476.1"/>
    </source>
</evidence>
<gene>
    <name evidence="5" type="ORF">A2592_03625</name>
</gene>
<evidence type="ECO:0000256" key="3">
    <source>
        <dbReference type="PROSITE-ProRule" id="PRU00464"/>
    </source>
</evidence>
<dbReference type="InterPro" id="IPR039384">
    <property type="entry name" value="HINT"/>
</dbReference>
<evidence type="ECO:0000259" key="4">
    <source>
        <dbReference type="PROSITE" id="PS51084"/>
    </source>
</evidence>
<protein>
    <recommendedName>
        <fullName evidence="4">HIT domain-containing protein</fullName>
    </recommendedName>
</protein>
<organism evidence="5 6">
    <name type="scientific">Candidatus Kaiserbacteria bacterium RIFOXYD1_FULL_42_15</name>
    <dbReference type="NCBI Taxonomy" id="1798532"/>
    <lineage>
        <taxon>Bacteria</taxon>
        <taxon>Candidatus Kaiseribacteriota</taxon>
    </lineage>
</organism>
<dbReference type="Gene3D" id="3.30.428.10">
    <property type="entry name" value="HIT-like"/>
    <property type="match status" value="1"/>
</dbReference>
<dbReference type="PANTHER" id="PTHR46648">
    <property type="entry name" value="HIT FAMILY PROTEIN 1"/>
    <property type="match status" value="1"/>
</dbReference>
<dbReference type="Proteomes" id="UP000179230">
    <property type="component" value="Unassembled WGS sequence"/>
</dbReference>
<feature type="short sequence motif" description="Histidine triad motif" evidence="2 3">
    <location>
        <begin position="101"/>
        <end position="105"/>
    </location>
</feature>
<dbReference type="PRINTS" id="PR00332">
    <property type="entry name" value="HISTRIAD"/>
</dbReference>
<dbReference type="SUPFAM" id="SSF54197">
    <property type="entry name" value="HIT-like"/>
    <property type="match status" value="1"/>
</dbReference>
<dbReference type="PROSITE" id="PS51084">
    <property type="entry name" value="HIT_2"/>
    <property type="match status" value="1"/>
</dbReference>
<comment type="caution">
    <text evidence="5">The sequence shown here is derived from an EMBL/GenBank/DDBJ whole genome shotgun (WGS) entry which is preliminary data.</text>
</comment>
<accession>A0A1F6FRH9</accession>
<dbReference type="CDD" id="cd01277">
    <property type="entry name" value="HINT_subgroup"/>
    <property type="match status" value="1"/>
</dbReference>
<dbReference type="GO" id="GO:0003824">
    <property type="term" value="F:catalytic activity"/>
    <property type="evidence" value="ECO:0007669"/>
    <property type="project" value="InterPro"/>
</dbReference>
<dbReference type="InterPro" id="IPR001310">
    <property type="entry name" value="Histidine_triad_HIT"/>
</dbReference>
<reference evidence="5 6" key="1">
    <citation type="journal article" date="2016" name="Nat. Commun.">
        <title>Thousands of microbial genomes shed light on interconnected biogeochemical processes in an aquifer system.</title>
        <authorList>
            <person name="Anantharaman K."/>
            <person name="Brown C.T."/>
            <person name="Hug L.A."/>
            <person name="Sharon I."/>
            <person name="Castelle C.J."/>
            <person name="Probst A.J."/>
            <person name="Thomas B.C."/>
            <person name="Singh A."/>
            <person name="Wilkins M.J."/>
            <person name="Karaoz U."/>
            <person name="Brodie E.L."/>
            <person name="Williams K.H."/>
            <person name="Hubbard S.S."/>
            <person name="Banfield J.F."/>
        </authorList>
    </citation>
    <scope>NUCLEOTIDE SEQUENCE [LARGE SCALE GENOMIC DNA]</scope>
</reference>
<dbReference type="GO" id="GO:0009117">
    <property type="term" value="P:nucleotide metabolic process"/>
    <property type="evidence" value="ECO:0007669"/>
    <property type="project" value="TreeGrafter"/>
</dbReference>
<dbReference type="AlphaFoldDB" id="A0A1F6FRH9"/>
<dbReference type="Pfam" id="PF01230">
    <property type="entry name" value="HIT"/>
    <property type="match status" value="1"/>
</dbReference>
<feature type="active site" description="Tele-AMP-histidine intermediate" evidence="1">
    <location>
        <position position="103"/>
    </location>
</feature>
<feature type="domain" description="HIT" evidence="4">
    <location>
        <begin position="9"/>
        <end position="116"/>
    </location>
</feature>
<dbReference type="InterPro" id="IPR011146">
    <property type="entry name" value="HIT-like"/>
</dbReference>
<proteinExistence type="predicted"/>
<sequence>MKTESEPSIFTRIIKREIPADIIYEDKQVIAFFTIEPINYGHTLVVPKKPIVNIFDGDDETLSQMMMVAKKVSRALMDEKFAEGVNIVMNNGVASGQEIFHAHIHVIPRHNGDGFFKKPSHIVSTKIKMSETADRLSKALKE</sequence>
<evidence type="ECO:0000256" key="1">
    <source>
        <dbReference type="PIRSR" id="PIRSR601310-1"/>
    </source>
</evidence>
<evidence type="ECO:0000256" key="2">
    <source>
        <dbReference type="PIRSR" id="PIRSR601310-3"/>
    </source>
</evidence>
<dbReference type="PANTHER" id="PTHR46648:SF1">
    <property type="entry name" value="ADENOSINE 5'-MONOPHOSPHORAMIDASE HNT1"/>
    <property type="match status" value="1"/>
</dbReference>
<dbReference type="InterPro" id="IPR036265">
    <property type="entry name" value="HIT-like_sf"/>
</dbReference>
<evidence type="ECO:0000313" key="6">
    <source>
        <dbReference type="Proteomes" id="UP000179230"/>
    </source>
</evidence>